<dbReference type="InterPro" id="IPR004101">
    <property type="entry name" value="Mur_ligase_C"/>
</dbReference>
<evidence type="ECO:0000256" key="2">
    <source>
        <dbReference type="ARBA" id="ARBA00022598"/>
    </source>
</evidence>
<feature type="domain" description="Mur ligase central" evidence="9">
    <location>
        <begin position="27"/>
        <end position="241"/>
    </location>
</feature>
<keyword evidence="6" id="KW-0460">Magnesium</keyword>
<evidence type="ECO:0000313" key="10">
    <source>
        <dbReference type="EMBL" id="ORE16404.1"/>
    </source>
</evidence>
<comment type="catalytic activity">
    <reaction evidence="7">
        <text>7,8-dihydropteroate + L-glutamate + ATP = 7,8-dihydrofolate + ADP + phosphate + H(+)</text>
        <dbReference type="Rhea" id="RHEA:23584"/>
        <dbReference type="ChEBI" id="CHEBI:15378"/>
        <dbReference type="ChEBI" id="CHEBI:17839"/>
        <dbReference type="ChEBI" id="CHEBI:29985"/>
        <dbReference type="ChEBI" id="CHEBI:30616"/>
        <dbReference type="ChEBI" id="CHEBI:43474"/>
        <dbReference type="ChEBI" id="CHEBI:57451"/>
        <dbReference type="ChEBI" id="CHEBI:456216"/>
        <dbReference type="EC" id="6.3.2.12"/>
    </reaction>
</comment>
<dbReference type="EMBL" id="KV921386">
    <property type="protein sequence ID" value="ORE16404.1"/>
    <property type="molecule type" value="Genomic_DNA"/>
</dbReference>
<dbReference type="GO" id="GO:0006730">
    <property type="term" value="P:one-carbon metabolic process"/>
    <property type="evidence" value="ECO:0007669"/>
    <property type="project" value="UniProtKB-KW"/>
</dbReference>
<dbReference type="InterPro" id="IPR013221">
    <property type="entry name" value="Mur_ligase_cen"/>
</dbReference>
<keyword evidence="3" id="KW-0479">Metal-binding</keyword>
<accession>A0A1X0RWQ0</accession>
<dbReference type="Proteomes" id="UP000242381">
    <property type="component" value="Unassembled WGS sequence"/>
</dbReference>
<dbReference type="GO" id="GO:0005739">
    <property type="term" value="C:mitochondrion"/>
    <property type="evidence" value="ECO:0007669"/>
    <property type="project" value="TreeGrafter"/>
</dbReference>
<dbReference type="PROSITE" id="PS01011">
    <property type="entry name" value="FOLYLPOLYGLU_SYNT_1"/>
    <property type="match status" value="1"/>
</dbReference>
<gene>
    <name evidence="10" type="ORF">BCV71DRAFT_218068</name>
</gene>
<dbReference type="InterPro" id="IPR036565">
    <property type="entry name" value="Mur-like_cat_sf"/>
</dbReference>
<protein>
    <recommendedName>
        <fullName evidence="7">Dihydrofolate synthetase</fullName>
        <ecNumber evidence="7">6.3.2.12</ecNumber>
    </recommendedName>
</protein>
<evidence type="ECO:0000259" key="9">
    <source>
        <dbReference type="Pfam" id="PF08245"/>
    </source>
</evidence>
<dbReference type="NCBIfam" id="TIGR01499">
    <property type="entry name" value="folC"/>
    <property type="match status" value="1"/>
</dbReference>
<dbReference type="GO" id="GO:0008841">
    <property type="term" value="F:dihydrofolate synthase activity"/>
    <property type="evidence" value="ECO:0007669"/>
    <property type="project" value="UniProtKB-EC"/>
</dbReference>
<dbReference type="InterPro" id="IPR036615">
    <property type="entry name" value="Mur_ligase_C_dom_sf"/>
</dbReference>
<evidence type="ECO:0000256" key="7">
    <source>
        <dbReference type="PIRNR" id="PIRNR001563"/>
    </source>
</evidence>
<dbReference type="PANTHER" id="PTHR11136:SF0">
    <property type="entry name" value="DIHYDROFOLATE SYNTHETASE-RELATED"/>
    <property type="match status" value="1"/>
</dbReference>
<evidence type="ECO:0000256" key="6">
    <source>
        <dbReference type="ARBA" id="ARBA00022842"/>
    </source>
</evidence>
<dbReference type="InterPro" id="IPR018109">
    <property type="entry name" value="Folylpolyglutamate_synth_CS"/>
</dbReference>
<dbReference type="VEuPathDB" id="FungiDB:BCV72DRAFT_39934"/>
<dbReference type="GO" id="GO:0005829">
    <property type="term" value="C:cytosol"/>
    <property type="evidence" value="ECO:0007669"/>
    <property type="project" value="TreeGrafter"/>
</dbReference>
<dbReference type="PIRSF" id="PIRSF001563">
    <property type="entry name" value="Folylpolyglu_synth"/>
    <property type="match status" value="1"/>
</dbReference>
<keyword evidence="2 7" id="KW-0436">Ligase</keyword>
<reference evidence="10 11" key="1">
    <citation type="journal article" date="2016" name="Proc. Natl. Acad. Sci. U.S.A.">
        <title>Lipid metabolic changes in an early divergent fungus govern the establishment of a mutualistic symbiosis with endobacteria.</title>
        <authorList>
            <person name="Lastovetsky O.A."/>
            <person name="Gaspar M.L."/>
            <person name="Mondo S.J."/>
            <person name="LaButti K.M."/>
            <person name="Sandor L."/>
            <person name="Grigoriev I.V."/>
            <person name="Henry S.A."/>
            <person name="Pawlowska T.E."/>
        </authorList>
    </citation>
    <scope>NUCLEOTIDE SEQUENCE [LARGE SCALE GENOMIC DNA]</scope>
    <source>
        <strain evidence="10 11">ATCC 11559</strain>
    </source>
</reference>
<dbReference type="PANTHER" id="PTHR11136">
    <property type="entry name" value="FOLYLPOLYGLUTAMATE SYNTHASE-RELATED"/>
    <property type="match status" value="1"/>
</dbReference>
<name>A0A1X0RWQ0_RHIZD</name>
<dbReference type="Pfam" id="PF08245">
    <property type="entry name" value="Mur_ligase_M"/>
    <property type="match status" value="1"/>
</dbReference>
<dbReference type="InterPro" id="IPR001645">
    <property type="entry name" value="Folylpolyglutamate_synth"/>
</dbReference>
<evidence type="ECO:0000256" key="3">
    <source>
        <dbReference type="ARBA" id="ARBA00022723"/>
    </source>
</evidence>
<evidence type="ECO:0000256" key="5">
    <source>
        <dbReference type="ARBA" id="ARBA00022840"/>
    </source>
</evidence>
<dbReference type="AlphaFoldDB" id="A0A1X0RWQ0"/>
<evidence type="ECO:0000259" key="8">
    <source>
        <dbReference type="Pfam" id="PF02875"/>
    </source>
</evidence>
<sequence>MDFGLERTRRLLDALDRPDERIKIVHVAGTNGKGSVCAYIASVLRTCGYSVGRFNSPHLIEPRDSINVNGQAISQIDYNHAVETIDRLDKSEKIGATSFERLVATAFYLFDQHHIEFVVLEVGLGGRYDATNAIGRPMMCIITAIGMDHANILGNTIEEIAYAKAGIMKPGCPVVIAPQDNSAALDTLENYARQIQCPYKLAMAAEWIGPQMCSLSVDKQEYTYPIQLNGDYQRMNSGTAVTALDWLHQLGVIQLAADQLAAGMAKTLWPGRLDWITSARVPKLKMFHLDDILVDGAHNPPAATALHRHVESLRKKRVIWIIGATAGKDIKDMLHQLVKPEDALLAVPFSQPEGMPWIQSIDPSEIASHVKGASSWCSLEQALKEAGTLRQPKDIVVLCGSLYLVADFYRLCESNLI</sequence>
<keyword evidence="5 7" id="KW-0067">ATP-binding</keyword>
<dbReference type="SUPFAM" id="SSF53244">
    <property type="entry name" value="MurD-like peptide ligases, peptide-binding domain"/>
    <property type="match status" value="1"/>
</dbReference>
<feature type="domain" description="Mur ligase C-terminal" evidence="8">
    <location>
        <begin position="292"/>
        <end position="401"/>
    </location>
</feature>
<dbReference type="Gene3D" id="3.40.1190.10">
    <property type="entry name" value="Mur-like, catalytic domain"/>
    <property type="match status" value="1"/>
</dbReference>
<dbReference type="UniPathway" id="UPA00850"/>
<dbReference type="GO" id="GO:0004326">
    <property type="term" value="F:tetrahydrofolylpolyglutamate synthase activity"/>
    <property type="evidence" value="ECO:0007669"/>
    <property type="project" value="InterPro"/>
</dbReference>
<evidence type="ECO:0000313" key="11">
    <source>
        <dbReference type="Proteomes" id="UP000242381"/>
    </source>
</evidence>
<dbReference type="GO" id="GO:0005524">
    <property type="term" value="F:ATP binding"/>
    <property type="evidence" value="ECO:0007669"/>
    <property type="project" value="UniProtKB-KW"/>
</dbReference>
<dbReference type="GO" id="GO:0046872">
    <property type="term" value="F:metal ion binding"/>
    <property type="evidence" value="ECO:0007669"/>
    <property type="project" value="UniProtKB-KW"/>
</dbReference>
<evidence type="ECO:0000256" key="1">
    <source>
        <dbReference type="ARBA" id="ARBA00008276"/>
    </source>
</evidence>
<comment type="pathway">
    <text evidence="7">Cofactor biosynthesis; tetrahydrofolylpolyglutamate biosynthesis.</text>
</comment>
<dbReference type="Gene3D" id="3.90.190.20">
    <property type="entry name" value="Mur ligase, C-terminal domain"/>
    <property type="match status" value="1"/>
</dbReference>
<dbReference type="OMA" id="SIHDRIC"/>
<dbReference type="SUPFAM" id="SSF53623">
    <property type="entry name" value="MurD-like peptide ligases, catalytic domain"/>
    <property type="match status" value="1"/>
</dbReference>
<evidence type="ECO:0000256" key="4">
    <source>
        <dbReference type="ARBA" id="ARBA00022741"/>
    </source>
</evidence>
<organism evidence="10 11">
    <name type="scientific">Rhizopus microsporus</name>
    <dbReference type="NCBI Taxonomy" id="58291"/>
    <lineage>
        <taxon>Eukaryota</taxon>
        <taxon>Fungi</taxon>
        <taxon>Fungi incertae sedis</taxon>
        <taxon>Mucoromycota</taxon>
        <taxon>Mucoromycotina</taxon>
        <taxon>Mucoromycetes</taxon>
        <taxon>Mucorales</taxon>
        <taxon>Mucorineae</taxon>
        <taxon>Rhizopodaceae</taxon>
        <taxon>Rhizopus</taxon>
    </lineage>
</organism>
<keyword evidence="4 7" id="KW-0547">Nucleotide-binding</keyword>
<dbReference type="Pfam" id="PF02875">
    <property type="entry name" value="Mur_ligase_C"/>
    <property type="match status" value="1"/>
</dbReference>
<proteinExistence type="inferred from homology"/>
<comment type="similarity">
    <text evidence="1 7">Belongs to the folylpolyglutamate synthase family.</text>
</comment>
<dbReference type="EC" id="6.3.2.12" evidence="7"/>
<keyword evidence="7" id="KW-0554">One-carbon metabolism</keyword>